<keyword evidence="2 4" id="KW-0442">Lipid degradation</keyword>
<evidence type="ECO:0000313" key="7">
    <source>
        <dbReference type="Proteomes" id="UP001345013"/>
    </source>
</evidence>
<keyword evidence="1 4" id="KW-0378">Hydrolase</keyword>
<evidence type="ECO:0000256" key="5">
    <source>
        <dbReference type="SAM" id="MobiDB-lite"/>
    </source>
</evidence>
<evidence type="ECO:0000256" key="3">
    <source>
        <dbReference type="ARBA" id="ARBA00023098"/>
    </source>
</evidence>
<sequence length="565" mass="62627">MLSYLNPLPALPQYRGPHKVGTSEFEIPISEIPSASTVPDERITTIKFRIYYPTVREATSKESVYWLPSPQKQWNEAYASFMGASERYSSMMSSMLNLWNFAKLPVVRDAPLSSPQQNQGHPVCIFSHGLGGNFNTYSSIVGSLASCGVVCVAIEHRDGSAPISFIKNAKGEIETSIAYQKLSHAPNTRVLNARNAQLRVRLWELELTYAVIKAMNEGKQFTNYAADSRQSQSVLKDQLNLQPGHVSWAGHSFGAATMTQFVKSVFYHEYLPEPPQLASNEARTKSEESGEQWDYTPLYKTTASSALVKQVTPESPVALLDCWTMPLRGETTKWLWERPMPCYYRQTPSISDVKPNMVAIMSAEFYKWTDLLNRTRSLLSKSPVAAVEAFEQQKKRRESEAPSIEKDETRAKNPVPELSKEDQDVPIEHSPGSSAASSKEHSPARSIGYSEPGSSKSSSTSLVPSEHEGGKIDSTSSTEPHLYLVPQSAHLSQSDFGVLFPNLTKYVMKAVEPEKTVELNVRAILAVVKGAGLPVDSLVNGEDHILEADKVGGKERWVRVPLIDA</sequence>
<dbReference type="PANTHER" id="PTHR10272:SF7">
    <property type="entry name" value="PHOSPHOLIPASE-RELATED"/>
    <property type="match status" value="1"/>
</dbReference>
<dbReference type="Gene3D" id="3.40.50.1820">
    <property type="entry name" value="alpha/beta hydrolase"/>
    <property type="match status" value="1"/>
</dbReference>
<dbReference type="EMBL" id="JAVRRG010000025">
    <property type="protein sequence ID" value="KAK5095903.1"/>
    <property type="molecule type" value="Genomic_DNA"/>
</dbReference>
<dbReference type="EC" id="3.1.1.47" evidence="4"/>
<dbReference type="Proteomes" id="UP001345013">
    <property type="component" value="Unassembled WGS sequence"/>
</dbReference>
<evidence type="ECO:0000256" key="2">
    <source>
        <dbReference type="ARBA" id="ARBA00022963"/>
    </source>
</evidence>
<gene>
    <name evidence="6" type="ORF">LTR24_002867</name>
</gene>
<dbReference type="Pfam" id="PF03403">
    <property type="entry name" value="PAF-AH_p_II"/>
    <property type="match status" value="1"/>
</dbReference>
<keyword evidence="7" id="KW-1185">Reference proteome</keyword>
<comment type="similarity">
    <text evidence="4">Belongs to the serine esterase family.</text>
</comment>
<evidence type="ECO:0000256" key="1">
    <source>
        <dbReference type="ARBA" id="ARBA00022801"/>
    </source>
</evidence>
<accession>A0ABR0KGY9</accession>
<name>A0ABR0KGY9_9EURO</name>
<evidence type="ECO:0000256" key="4">
    <source>
        <dbReference type="PIRNR" id="PIRNR018169"/>
    </source>
</evidence>
<organism evidence="6 7">
    <name type="scientific">Lithohypha guttulata</name>
    <dbReference type="NCBI Taxonomy" id="1690604"/>
    <lineage>
        <taxon>Eukaryota</taxon>
        <taxon>Fungi</taxon>
        <taxon>Dikarya</taxon>
        <taxon>Ascomycota</taxon>
        <taxon>Pezizomycotina</taxon>
        <taxon>Eurotiomycetes</taxon>
        <taxon>Chaetothyriomycetidae</taxon>
        <taxon>Chaetothyriales</taxon>
        <taxon>Trichomeriaceae</taxon>
        <taxon>Lithohypha</taxon>
    </lineage>
</organism>
<protein>
    <recommendedName>
        <fullName evidence="4">Putative phospholipase</fullName>
        <ecNumber evidence="4">3.1.1.47</ecNumber>
    </recommendedName>
</protein>
<comment type="catalytic activity">
    <reaction evidence="4">
        <text>a 1-O-alkyl-2-acetyl-sn-glycero-3-phosphocholine + H2O = a 1-O-alkyl-sn-glycero-3-phosphocholine + acetate + H(+)</text>
        <dbReference type="Rhea" id="RHEA:17777"/>
        <dbReference type="ChEBI" id="CHEBI:15377"/>
        <dbReference type="ChEBI" id="CHEBI:15378"/>
        <dbReference type="ChEBI" id="CHEBI:30089"/>
        <dbReference type="ChEBI" id="CHEBI:30909"/>
        <dbReference type="ChEBI" id="CHEBI:36707"/>
        <dbReference type="EC" id="3.1.1.47"/>
    </reaction>
</comment>
<dbReference type="PIRSF" id="PIRSF018169">
    <property type="entry name" value="PAF_acetylhydrolase"/>
    <property type="match status" value="1"/>
</dbReference>
<feature type="region of interest" description="Disordered" evidence="5">
    <location>
        <begin position="390"/>
        <end position="478"/>
    </location>
</feature>
<proteinExistence type="inferred from homology"/>
<comment type="caution">
    <text evidence="6">The sequence shown here is derived from an EMBL/GenBank/DDBJ whole genome shotgun (WGS) entry which is preliminary data.</text>
</comment>
<feature type="compositionally biased region" description="Basic and acidic residues" evidence="5">
    <location>
        <begin position="391"/>
        <end position="411"/>
    </location>
</feature>
<keyword evidence="3 4" id="KW-0443">Lipid metabolism</keyword>
<reference evidence="6 7" key="1">
    <citation type="submission" date="2023-08" db="EMBL/GenBank/DDBJ databases">
        <title>Black Yeasts Isolated from many extreme environments.</title>
        <authorList>
            <person name="Coleine C."/>
            <person name="Stajich J.E."/>
            <person name="Selbmann L."/>
        </authorList>
    </citation>
    <scope>NUCLEOTIDE SEQUENCE [LARGE SCALE GENOMIC DNA]</scope>
    <source>
        <strain evidence="6 7">CCFEE 5885</strain>
    </source>
</reference>
<evidence type="ECO:0000313" key="6">
    <source>
        <dbReference type="EMBL" id="KAK5095903.1"/>
    </source>
</evidence>
<feature type="compositionally biased region" description="Low complexity" evidence="5">
    <location>
        <begin position="446"/>
        <end position="464"/>
    </location>
</feature>
<dbReference type="PANTHER" id="PTHR10272">
    <property type="entry name" value="PLATELET-ACTIVATING FACTOR ACETYLHYDROLASE"/>
    <property type="match status" value="1"/>
</dbReference>
<dbReference type="SUPFAM" id="SSF53474">
    <property type="entry name" value="alpha/beta-Hydrolases"/>
    <property type="match status" value="1"/>
</dbReference>
<feature type="compositionally biased region" description="Basic and acidic residues" evidence="5">
    <location>
        <begin position="418"/>
        <end position="427"/>
    </location>
</feature>
<dbReference type="InterPro" id="IPR029058">
    <property type="entry name" value="AB_hydrolase_fold"/>
</dbReference>
<dbReference type="InterPro" id="IPR016715">
    <property type="entry name" value="PAF_acetylhydro_eukaryote"/>
</dbReference>